<dbReference type="AlphaFoldDB" id="A0A0E9XIU9"/>
<reference evidence="1" key="2">
    <citation type="journal article" date="2015" name="Fish Shellfish Immunol.">
        <title>Early steps in the European eel (Anguilla anguilla)-Vibrio vulnificus interaction in the gills: Role of the RtxA13 toxin.</title>
        <authorList>
            <person name="Callol A."/>
            <person name="Pajuelo D."/>
            <person name="Ebbesson L."/>
            <person name="Teles M."/>
            <person name="MacKenzie S."/>
            <person name="Amaro C."/>
        </authorList>
    </citation>
    <scope>NUCLEOTIDE SEQUENCE</scope>
</reference>
<dbReference type="EMBL" id="GBXM01006842">
    <property type="protein sequence ID" value="JAI01736.1"/>
    <property type="molecule type" value="Transcribed_RNA"/>
</dbReference>
<name>A0A0E9XIU9_ANGAN</name>
<evidence type="ECO:0000313" key="1">
    <source>
        <dbReference type="EMBL" id="JAI01736.1"/>
    </source>
</evidence>
<proteinExistence type="predicted"/>
<organism evidence="1">
    <name type="scientific">Anguilla anguilla</name>
    <name type="common">European freshwater eel</name>
    <name type="synonym">Muraena anguilla</name>
    <dbReference type="NCBI Taxonomy" id="7936"/>
    <lineage>
        <taxon>Eukaryota</taxon>
        <taxon>Metazoa</taxon>
        <taxon>Chordata</taxon>
        <taxon>Craniata</taxon>
        <taxon>Vertebrata</taxon>
        <taxon>Euteleostomi</taxon>
        <taxon>Actinopterygii</taxon>
        <taxon>Neopterygii</taxon>
        <taxon>Teleostei</taxon>
        <taxon>Anguilliformes</taxon>
        <taxon>Anguillidae</taxon>
        <taxon>Anguilla</taxon>
    </lineage>
</organism>
<accession>A0A0E9XIU9</accession>
<reference evidence="1" key="1">
    <citation type="submission" date="2014-11" db="EMBL/GenBank/DDBJ databases">
        <authorList>
            <person name="Amaro Gonzalez C."/>
        </authorList>
    </citation>
    <scope>NUCLEOTIDE SEQUENCE</scope>
</reference>
<sequence length="18" mass="1931">MSILKASSLILIPNNTLC</sequence>
<protein>
    <submittedName>
        <fullName evidence="1">Uncharacterized protein</fullName>
    </submittedName>
</protein>